<dbReference type="InterPro" id="IPR007863">
    <property type="entry name" value="Peptidase_M16_C"/>
</dbReference>
<dbReference type="FunFam" id="3.30.830.10:FF:000008">
    <property type="entry name" value="Mitochondrial-processing peptidase subunit beta"/>
    <property type="match status" value="1"/>
</dbReference>
<dbReference type="Pfam" id="PF05193">
    <property type="entry name" value="Peptidase_M16_C"/>
    <property type="match status" value="1"/>
</dbReference>
<evidence type="ECO:0000256" key="1">
    <source>
        <dbReference type="ARBA" id="ARBA00007261"/>
    </source>
</evidence>
<evidence type="ECO:0000313" key="7">
    <source>
        <dbReference type="Proteomes" id="UP000199393"/>
    </source>
</evidence>
<dbReference type="RefSeq" id="WP_091590884.1">
    <property type="nucleotide sequence ID" value="NZ_JBHRWG010000005.1"/>
</dbReference>
<gene>
    <name evidence="6" type="ORF">GA0070620_2791</name>
</gene>
<dbReference type="PANTHER" id="PTHR11851:SF49">
    <property type="entry name" value="MITOCHONDRIAL-PROCESSING PEPTIDASE SUBUNIT ALPHA"/>
    <property type="match status" value="1"/>
</dbReference>
<dbReference type="PROSITE" id="PS00143">
    <property type="entry name" value="INSULINASE"/>
    <property type="match status" value="1"/>
</dbReference>
<feature type="region of interest" description="Disordered" evidence="3">
    <location>
        <begin position="263"/>
        <end position="284"/>
    </location>
</feature>
<evidence type="ECO:0000256" key="3">
    <source>
        <dbReference type="SAM" id="MobiDB-lite"/>
    </source>
</evidence>
<dbReference type="STRING" id="307121.GA0070620_2791"/>
<dbReference type="GO" id="GO:0004222">
    <property type="term" value="F:metalloendopeptidase activity"/>
    <property type="evidence" value="ECO:0007669"/>
    <property type="project" value="InterPro"/>
</dbReference>
<dbReference type="GO" id="GO:0046872">
    <property type="term" value="F:metal ion binding"/>
    <property type="evidence" value="ECO:0007669"/>
    <property type="project" value="InterPro"/>
</dbReference>
<dbReference type="InterPro" id="IPR011765">
    <property type="entry name" value="Pept_M16_N"/>
</dbReference>
<evidence type="ECO:0000313" key="6">
    <source>
        <dbReference type="EMBL" id="SBV27283.1"/>
    </source>
</evidence>
<evidence type="ECO:0000259" key="5">
    <source>
        <dbReference type="Pfam" id="PF05193"/>
    </source>
</evidence>
<comment type="similarity">
    <text evidence="1 2">Belongs to the peptidase M16 family.</text>
</comment>
<name>A0A1C3N3Y1_9ACTN</name>
<dbReference type="GO" id="GO:0006508">
    <property type="term" value="P:proteolysis"/>
    <property type="evidence" value="ECO:0007669"/>
    <property type="project" value="InterPro"/>
</dbReference>
<evidence type="ECO:0000256" key="2">
    <source>
        <dbReference type="RuleBase" id="RU004447"/>
    </source>
</evidence>
<accession>A0A1C3N3Y1</accession>
<dbReference type="AlphaFoldDB" id="A0A1C3N3Y1"/>
<proteinExistence type="inferred from homology"/>
<reference evidence="7" key="1">
    <citation type="submission" date="2016-06" db="EMBL/GenBank/DDBJ databases">
        <authorList>
            <person name="Varghese N."/>
            <person name="Submissions Spin"/>
        </authorList>
    </citation>
    <scope>NUCLEOTIDE SEQUENCE [LARGE SCALE GENOMIC DNA]</scope>
    <source>
        <strain evidence="7">DSM 45344</strain>
    </source>
</reference>
<feature type="domain" description="Peptidase M16 C-terminal" evidence="5">
    <location>
        <begin position="220"/>
        <end position="398"/>
    </location>
</feature>
<dbReference type="EMBL" id="LT598496">
    <property type="protein sequence ID" value="SBV27283.1"/>
    <property type="molecule type" value="Genomic_DNA"/>
</dbReference>
<dbReference type="Pfam" id="PF00675">
    <property type="entry name" value="Peptidase_M16"/>
    <property type="match status" value="1"/>
</dbReference>
<protein>
    <submittedName>
        <fullName evidence="6">Predicted Zn-dependent peptidase</fullName>
    </submittedName>
</protein>
<dbReference type="InterPro" id="IPR001431">
    <property type="entry name" value="Pept_M16_Zn_BS"/>
</dbReference>
<feature type="domain" description="Peptidase M16 N-terminal" evidence="4">
    <location>
        <begin position="66"/>
        <end position="213"/>
    </location>
</feature>
<dbReference type="PANTHER" id="PTHR11851">
    <property type="entry name" value="METALLOPROTEASE"/>
    <property type="match status" value="1"/>
</dbReference>
<keyword evidence="7" id="KW-1185">Reference proteome</keyword>
<dbReference type="OrthoDB" id="9811314at2"/>
<dbReference type="Gene3D" id="3.30.830.10">
    <property type="entry name" value="Metalloenzyme, LuxS/M16 peptidase-like"/>
    <property type="match status" value="2"/>
</dbReference>
<dbReference type="InterPro" id="IPR050361">
    <property type="entry name" value="MPP/UQCRC_Complex"/>
</dbReference>
<evidence type="ECO:0000259" key="4">
    <source>
        <dbReference type="Pfam" id="PF00675"/>
    </source>
</evidence>
<dbReference type="SUPFAM" id="SSF63411">
    <property type="entry name" value="LuxS/MPP-like metallohydrolase"/>
    <property type="match status" value="2"/>
</dbReference>
<dbReference type="Proteomes" id="UP000199393">
    <property type="component" value="Chromosome I"/>
</dbReference>
<dbReference type="PATRIC" id="fig|307121.4.peg.2859"/>
<organism evidence="6 7">
    <name type="scientific">Micromonospora krabiensis</name>
    <dbReference type="NCBI Taxonomy" id="307121"/>
    <lineage>
        <taxon>Bacteria</taxon>
        <taxon>Bacillati</taxon>
        <taxon>Actinomycetota</taxon>
        <taxon>Actinomycetes</taxon>
        <taxon>Micromonosporales</taxon>
        <taxon>Micromonosporaceae</taxon>
        <taxon>Micromonospora</taxon>
    </lineage>
</organism>
<dbReference type="InterPro" id="IPR011249">
    <property type="entry name" value="Metalloenz_LuxS/M16"/>
</dbReference>
<sequence>MSRAVRAPFPPDRRGVVSFPGGATHAGSAARAAEIGGRAGRAVTRTIAEDPLGGTVRRTVLPSGLRVLTEAIPTMRSVSFGIWVAVGSRDETGTQSGAAHFLEHLLFKGTRKRSALEISSAIEAVGGETNAFTTKEYTCYYARVLDEDLPLAIDVMCDLVADSVLEPADVETERGVILEEIAMHDDEPGDEVHDLFSRAVYGDHPLGRLISGTEETVTPMSRRQIQSFYRRRYTAPQIVVAAAGNLDHAAVVKLVRQALRGSPLDTEKAEPAPPRAATPAVRTRPATTMVESKETEQAHLILGCPGIDRTDERRFALGVLNNVLGGGMSSRLFQEIREQRGLAYSVYSYASQYADTGIFAVYAGCAPGKVDEVLDLTRAELARVAAGGLTEAEVARGKGMSKGSFVLGLEDTGSRMSRLAKGELLYGDLMPVDDLLARVDAVTVDDVNALAAELLGREMSLAVVGPFNPTDFPTR</sequence>